<gene>
    <name evidence="2" type="ORF">EP073_03435</name>
</gene>
<keyword evidence="2" id="KW-0808">Transferase</keyword>
<organism evidence="2 3">
    <name type="scientific">Geovibrio thiophilus</name>
    <dbReference type="NCBI Taxonomy" id="139438"/>
    <lineage>
        <taxon>Bacteria</taxon>
        <taxon>Pseudomonadati</taxon>
        <taxon>Deferribacterota</taxon>
        <taxon>Deferribacteres</taxon>
        <taxon>Deferribacterales</taxon>
        <taxon>Geovibrionaceae</taxon>
        <taxon>Geovibrio</taxon>
    </lineage>
</organism>
<dbReference type="Pfam" id="PF13649">
    <property type="entry name" value="Methyltransf_25"/>
    <property type="match status" value="1"/>
</dbReference>
<reference evidence="2 3" key="1">
    <citation type="submission" date="2019-01" db="EMBL/GenBank/DDBJ databases">
        <title>Geovibrio thiophilus DSM 11263, complete genome.</title>
        <authorList>
            <person name="Spring S."/>
            <person name="Bunk B."/>
            <person name="Sproer C."/>
        </authorList>
    </citation>
    <scope>NUCLEOTIDE SEQUENCE [LARGE SCALE GENOMIC DNA]</scope>
    <source>
        <strain evidence="2 3">DSM 11263</strain>
    </source>
</reference>
<dbReference type="Gene3D" id="2.20.25.110">
    <property type="entry name" value="S-adenosyl-L-methionine-dependent methyltransferases"/>
    <property type="match status" value="1"/>
</dbReference>
<evidence type="ECO:0000313" key="3">
    <source>
        <dbReference type="Proteomes" id="UP000287502"/>
    </source>
</evidence>
<dbReference type="CDD" id="cd02440">
    <property type="entry name" value="AdoMet_MTases"/>
    <property type="match status" value="1"/>
</dbReference>
<keyword evidence="2" id="KW-0489">Methyltransferase</keyword>
<dbReference type="KEGG" id="gtl:EP073_03435"/>
<dbReference type="OrthoDB" id="9791837at2"/>
<feature type="domain" description="Methyltransferase" evidence="1">
    <location>
        <begin position="33"/>
        <end position="120"/>
    </location>
</feature>
<sequence length="225" mass="24858">MEFYRILAKAYDEVFPFSETTFGFLRKYAGTSVLDVGCATGAYVKRFHEEGCEAEGIEYVPELMKYRINISAGDMRRLPESFSGRFSLVYCIGNTLAHCTDAEDARSILSGFARSLKDGGTAVIQILNYAGILEKRPAELPLIETEGVRFKREYRYTDGRIEFIGSLTAGGQAYSSSVMLYPLTHTELSEAAVKAGFSSCVHYGDFAGTPFNEAESFMLVSVLGK</sequence>
<dbReference type="Proteomes" id="UP000287502">
    <property type="component" value="Chromosome"/>
</dbReference>
<keyword evidence="3" id="KW-1185">Reference proteome</keyword>
<dbReference type="GO" id="GO:0032259">
    <property type="term" value="P:methylation"/>
    <property type="evidence" value="ECO:0007669"/>
    <property type="project" value="UniProtKB-KW"/>
</dbReference>
<dbReference type="Gene3D" id="3.40.50.150">
    <property type="entry name" value="Vaccinia Virus protein VP39"/>
    <property type="match status" value="1"/>
</dbReference>
<proteinExistence type="predicted"/>
<dbReference type="InterPro" id="IPR041698">
    <property type="entry name" value="Methyltransf_25"/>
</dbReference>
<name>A0A3R5X1Y1_9BACT</name>
<dbReference type="InterPro" id="IPR029063">
    <property type="entry name" value="SAM-dependent_MTases_sf"/>
</dbReference>
<dbReference type="RefSeq" id="WP_128465775.1">
    <property type="nucleotide sequence ID" value="NZ_CP035108.1"/>
</dbReference>
<dbReference type="SUPFAM" id="SSF53335">
    <property type="entry name" value="S-adenosyl-L-methionine-dependent methyltransferases"/>
    <property type="match status" value="1"/>
</dbReference>
<evidence type="ECO:0000259" key="1">
    <source>
        <dbReference type="Pfam" id="PF13649"/>
    </source>
</evidence>
<dbReference type="GO" id="GO:0008168">
    <property type="term" value="F:methyltransferase activity"/>
    <property type="evidence" value="ECO:0007669"/>
    <property type="project" value="UniProtKB-KW"/>
</dbReference>
<dbReference type="EMBL" id="CP035108">
    <property type="protein sequence ID" value="QAR32488.1"/>
    <property type="molecule type" value="Genomic_DNA"/>
</dbReference>
<accession>A0A3R5X1Y1</accession>
<dbReference type="AlphaFoldDB" id="A0A3R5X1Y1"/>
<protein>
    <submittedName>
        <fullName evidence="2">Class I SAM-dependent methyltransferase</fullName>
    </submittedName>
</protein>
<evidence type="ECO:0000313" key="2">
    <source>
        <dbReference type="EMBL" id="QAR32488.1"/>
    </source>
</evidence>